<dbReference type="Proteomes" id="UP001349994">
    <property type="component" value="Unassembled WGS sequence"/>
</dbReference>
<evidence type="ECO:0000313" key="3">
    <source>
        <dbReference type="Proteomes" id="UP001349994"/>
    </source>
</evidence>
<evidence type="ECO:0000313" key="2">
    <source>
        <dbReference type="EMBL" id="MEC4175046.1"/>
    </source>
</evidence>
<name>A0ABU6IF49_9ACTN</name>
<proteinExistence type="predicted"/>
<accession>A0ABU6IF49</accession>
<dbReference type="EMBL" id="JAYMFF010000002">
    <property type="protein sequence ID" value="MEC4175046.1"/>
    <property type="molecule type" value="Genomic_DNA"/>
</dbReference>
<protein>
    <submittedName>
        <fullName evidence="2">Uncharacterized protein</fullName>
    </submittedName>
</protein>
<sequence>MSAYERTHGTFMDTYDIMEFTGRGKTFAGYTLHSIGEVCGTYHFGSRCPMIAYEDYLWWLRAMGGLKMDWERQCLEGIETAKRQWESRDTHPTNNWVKRPDEYQITD</sequence>
<dbReference type="RefSeq" id="WP_338208588.1">
    <property type="nucleotide sequence ID" value="NZ_JAYMFF010000002.1"/>
</dbReference>
<evidence type="ECO:0000256" key="1">
    <source>
        <dbReference type="SAM" id="MobiDB-lite"/>
    </source>
</evidence>
<feature type="compositionally biased region" description="Basic and acidic residues" evidence="1">
    <location>
        <begin position="98"/>
        <end position="107"/>
    </location>
</feature>
<comment type="caution">
    <text evidence="2">The sequence shown here is derived from an EMBL/GenBank/DDBJ whole genome shotgun (WGS) entry which is preliminary data.</text>
</comment>
<organism evidence="2 3">
    <name type="scientific">Adlercreutzia wanghongyangiae</name>
    <dbReference type="NCBI Taxonomy" id="3111451"/>
    <lineage>
        <taxon>Bacteria</taxon>
        <taxon>Bacillati</taxon>
        <taxon>Actinomycetota</taxon>
        <taxon>Coriobacteriia</taxon>
        <taxon>Eggerthellales</taxon>
        <taxon>Eggerthellaceae</taxon>
        <taxon>Adlercreutzia</taxon>
    </lineage>
</organism>
<reference evidence="2 3" key="1">
    <citation type="submission" date="2024-01" db="EMBL/GenBank/DDBJ databases">
        <title>novel species in genus Adlercreutzia.</title>
        <authorList>
            <person name="Liu X."/>
        </authorList>
    </citation>
    <scope>NUCLEOTIDE SEQUENCE [LARGE SCALE GENOMIC DNA]</scope>
    <source>
        <strain evidence="2 3">R7</strain>
    </source>
</reference>
<feature type="region of interest" description="Disordered" evidence="1">
    <location>
        <begin position="86"/>
        <end position="107"/>
    </location>
</feature>
<keyword evidence="3" id="KW-1185">Reference proteome</keyword>
<gene>
    <name evidence="2" type="ORF">VIN30_01095</name>
</gene>